<organism evidence="3 4">
    <name type="scientific">Cannabis sativa</name>
    <name type="common">Hemp</name>
    <name type="synonym">Marijuana</name>
    <dbReference type="NCBI Taxonomy" id="3483"/>
    <lineage>
        <taxon>Eukaryota</taxon>
        <taxon>Viridiplantae</taxon>
        <taxon>Streptophyta</taxon>
        <taxon>Embryophyta</taxon>
        <taxon>Tracheophyta</taxon>
        <taxon>Spermatophyta</taxon>
        <taxon>Magnoliopsida</taxon>
        <taxon>eudicotyledons</taxon>
        <taxon>Gunneridae</taxon>
        <taxon>Pentapetalae</taxon>
        <taxon>rosids</taxon>
        <taxon>fabids</taxon>
        <taxon>Rosales</taxon>
        <taxon>Cannabaceae</taxon>
        <taxon>Cannabis</taxon>
    </lineage>
</organism>
<evidence type="ECO:0000313" key="4">
    <source>
        <dbReference type="Proteomes" id="UP000596661"/>
    </source>
</evidence>
<dbReference type="Gramene" id="evm.model.05.1243">
    <property type="protein sequence ID" value="cds.evm.model.05.1243"/>
    <property type="gene ID" value="evm.TU.05.1243"/>
</dbReference>
<accession>A0A803PKJ9</accession>
<dbReference type="Proteomes" id="UP000596661">
    <property type="component" value="Chromosome 5"/>
</dbReference>
<dbReference type="EnsemblPlants" id="evm.model.05.1243">
    <property type="protein sequence ID" value="cds.evm.model.05.1243"/>
    <property type="gene ID" value="evm.TU.05.1243"/>
</dbReference>
<keyword evidence="4" id="KW-1185">Reference proteome</keyword>
<dbReference type="InterPro" id="IPR040256">
    <property type="entry name" value="At4g02000-like"/>
</dbReference>
<dbReference type="PANTHER" id="PTHR31286:SF183">
    <property type="entry name" value="CCHC-TYPE DOMAIN-CONTAINING PROTEIN"/>
    <property type="match status" value="1"/>
</dbReference>
<evidence type="ECO:0000259" key="2">
    <source>
        <dbReference type="Pfam" id="PF14111"/>
    </source>
</evidence>
<reference evidence="3" key="2">
    <citation type="submission" date="2021-03" db="UniProtKB">
        <authorList>
            <consortium name="EnsemblPlants"/>
        </authorList>
    </citation>
    <scope>IDENTIFICATION</scope>
</reference>
<sequence>MQNKMASLWQPGRGVYVKELSHNHYIFQFYHEVDIERVIEGSPWTFDRAPLVFERVKHGENPRLLTLETLNLWDKLHDMTSKFMSERVIKDVGNYIGTFVKWDPNNFQGVWRNYLRIRVSIRVDLPLERNMKLEMKSGASCTFCDRLFDIPMHLIEKPYNLELKAPPRRRHHNIGAQWLRSGSAVSSGSSSFQGSHQSSEANERQAGGVQLHNQGLGINILDFRGLVLESRADILDFHYVVMKLMTIAQA</sequence>
<evidence type="ECO:0000313" key="3">
    <source>
        <dbReference type="EnsemblPlants" id="cds.evm.model.05.1243"/>
    </source>
</evidence>
<name>A0A803PKJ9_CANSA</name>
<feature type="domain" description="DUF4283" evidence="2">
    <location>
        <begin position="1"/>
        <end position="61"/>
    </location>
</feature>
<dbReference type="AlphaFoldDB" id="A0A803PKJ9"/>
<dbReference type="InterPro" id="IPR025558">
    <property type="entry name" value="DUF4283"/>
</dbReference>
<protein>
    <recommendedName>
        <fullName evidence="2">DUF4283 domain-containing protein</fullName>
    </recommendedName>
</protein>
<dbReference type="EMBL" id="UZAU01000511">
    <property type="status" value="NOT_ANNOTATED_CDS"/>
    <property type="molecule type" value="Genomic_DNA"/>
</dbReference>
<dbReference type="PANTHER" id="PTHR31286">
    <property type="entry name" value="GLYCINE-RICH CELL WALL STRUCTURAL PROTEIN 1.8-LIKE"/>
    <property type="match status" value="1"/>
</dbReference>
<evidence type="ECO:0000256" key="1">
    <source>
        <dbReference type="SAM" id="MobiDB-lite"/>
    </source>
</evidence>
<reference evidence="3" key="1">
    <citation type="submission" date="2018-11" db="EMBL/GenBank/DDBJ databases">
        <authorList>
            <person name="Grassa J C."/>
        </authorList>
    </citation>
    <scope>NUCLEOTIDE SEQUENCE [LARGE SCALE GENOMIC DNA]</scope>
</reference>
<feature type="region of interest" description="Disordered" evidence="1">
    <location>
        <begin position="185"/>
        <end position="206"/>
    </location>
</feature>
<proteinExistence type="predicted"/>
<dbReference type="Pfam" id="PF14111">
    <property type="entry name" value="DUF4283"/>
    <property type="match status" value="1"/>
</dbReference>
<feature type="compositionally biased region" description="Low complexity" evidence="1">
    <location>
        <begin position="185"/>
        <end position="199"/>
    </location>
</feature>